<organism evidence="1 2">
    <name type="scientific">Saccharopolyspora shandongensis</name>
    <dbReference type="NCBI Taxonomy" id="418495"/>
    <lineage>
        <taxon>Bacteria</taxon>
        <taxon>Bacillati</taxon>
        <taxon>Actinomycetota</taxon>
        <taxon>Actinomycetes</taxon>
        <taxon>Pseudonocardiales</taxon>
        <taxon>Pseudonocardiaceae</taxon>
        <taxon>Saccharopolyspora</taxon>
    </lineage>
</organism>
<dbReference type="Proteomes" id="UP000199529">
    <property type="component" value="Unassembled WGS sequence"/>
</dbReference>
<dbReference type="STRING" id="418495.SAMN05216215_102211"/>
<name>A0A1H3I339_9PSEU</name>
<evidence type="ECO:0000313" key="1">
    <source>
        <dbReference type="EMBL" id="SDY22022.1"/>
    </source>
</evidence>
<dbReference type="OrthoDB" id="3693660at2"/>
<dbReference type="RefSeq" id="WP_093268544.1">
    <property type="nucleotide sequence ID" value="NZ_FNOK01000022.1"/>
</dbReference>
<gene>
    <name evidence="1" type="ORF">SAMN05216215_102211</name>
</gene>
<dbReference type="EMBL" id="FNOK01000022">
    <property type="protein sequence ID" value="SDY22022.1"/>
    <property type="molecule type" value="Genomic_DNA"/>
</dbReference>
<dbReference type="AlphaFoldDB" id="A0A1H3I339"/>
<proteinExistence type="predicted"/>
<evidence type="ECO:0000313" key="2">
    <source>
        <dbReference type="Proteomes" id="UP000199529"/>
    </source>
</evidence>
<sequence>MTRSTENGPEGRVGYWAAFGYQNHMIPVEDPRRTGSDLIALCGVMAAPEDVATRDGRPTCSVCAIEVRSGRIDLRS</sequence>
<keyword evidence="2" id="KW-1185">Reference proteome</keyword>
<reference evidence="2" key="1">
    <citation type="submission" date="2016-10" db="EMBL/GenBank/DDBJ databases">
        <authorList>
            <person name="Varghese N."/>
            <person name="Submissions S."/>
        </authorList>
    </citation>
    <scope>NUCLEOTIDE SEQUENCE [LARGE SCALE GENOMIC DNA]</scope>
    <source>
        <strain evidence="2">CGMCC 4.3530</strain>
    </source>
</reference>
<protein>
    <submittedName>
        <fullName evidence="1">Uncharacterized protein</fullName>
    </submittedName>
</protein>
<accession>A0A1H3I339</accession>